<dbReference type="Gene3D" id="1.10.10.10">
    <property type="entry name" value="Winged helix-like DNA-binding domain superfamily/Winged helix DNA-binding domain"/>
    <property type="match status" value="1"/>
</dbReference>
<dbReference type="EMBL" id="LGUG01000004">
    <property type="protein sequence ID" value="KON97330.1"/>
    <property type="molecule type" value="Genomic_DNA"/>
</dbReference>
<protein>
    <submittedName>
        <fullName evidence="6">DNA-binding transcriptional regulator, GntR family</fullName>
    </submittedName>
</protein>
<proteinExistence type="predicted"/>
<evidence type="ECO:0000256" key="3">
    <source>
        <dbReference type="ARBA" id="ARBA00023163"/>
    </source>
</evidence>
<dbReference type="RefSeq" id="WP_043064788.1">
    <property type="nucleotide sequence ID" value="NZ_BJOA01000231.1"/>
</dbReference>
<dbReference type="GO" id="GO:0003677">
    <property type="term" value="F:DNA binding"/>
    <property type="evidence" value="ECO:0007669"/>
    <property type="project" value="UniProtKB-KW"/>
</dbReference>
<dbReference type="OrthoDB" id="574518at2"/>
<dbReference type="Proteomes" id="UP000037269">
    <property type="component" value="Unassembled WGS sequence"/>
</dbReference>
<sequence>MVEVSKKLIKETTTTAVYNRLSELIASGYFQMGEWIRERHIREILGVSSTPIREALRMLVQERLLESVPHHGVRIRRLSIKEIQDFYELRAELEGLSAQLAAMRASEVQLLAVQDMLDEAGERMKKTSVHEMEAVRHNHDFHGMIAQASGNHALADSLVQQRSNFNLLRVMLWGKDKQRPLVTVSQHQAILDAIVDRNPGLARKRAQEHILDSATLMLKVAKELENKS</sequence>
<keyword evidence="3" id="KW-0804">Transcription</keyword>
<keyword evidence="2 6" id="KW-0238">DNA-binding</keyword>
<dbReference type="Pfam" id="PF07729">
    <property type="entry name" value="FCD"/>
    <property type="match status" value="1"/>
</dbReference>
<dbReference type="GeneID" id="42307340"/>
<evidence type="ECO:0000313" key="5">
    <source>
        <dbReference type="EMBL" id="KON97330.1"/>
    </source>
</evidence>
<dbReference type="InterPro" id="IPR000524">
    <property type="entry name" value="Tscrpt_reg_HTH_GntR"/>
</dbReference>
<accession>A0A0D1VEM2</accession>
<evidence type="ECO:0000313" key="8">
    <source>
        <dbReference type="Proteomes" id="UP000182836"/>
    </source>
</evidence>
<dbReference type="AlphaFoldDB" id="A0A0D1VEM2"/>
<dbReference type="Gene3D" id="1.20.120.530">
    <property type="entry name" value="GntR ligand-binding domain-like"/>
    <property type="match status" value="1"/>
</dbReference>
<dbReference type="SUPFAM" id="SSF48008">
    <property type="entry name" value="GntR ligand-binding domain-like"/>
    <property type="match status" value="1"/>
</dbReference>
<keyword evidence="1" id="KW-0805">Transcription regulation</keyword>
<dbReference type="SMART" id="SM00895">
    <property type="entry name" value="FCD"/>
    <property type="match status" value="1"/>
</dbReference>
<dbReference type="Pfam" id="PF00392">
    <property type="entry name" value="GntR"/>
    <property type="match status" value="1"/>
</dbReference>
<dbReference type="Proteomes" id="UP000182836">
    <property type="component" value="Unassembled WGS sequence"/>
</dbReference>
<reference evidence="5 7" key="1">
    <citation type="submission" date="2015-07" db="EMBL/GenBank/DDBJ databases">
        <title>Fjat-14205 dsm 2895.</title>
        <authorList>
            <person name="Liu B."/>
            <person name="Wang J."/>
            <person name="Zhu Y."/>
            <person name="Liu G."/>
            <person name="Chen Q."/>
            <person name="Chen Z."/>
            <person name="Lan J."/>
            <person name="Che J."/>
            <person name="Ge C."/>
            <person name="Shi H."/>
            <person name="Pan Z."/>
            <person name="Liu X."/>
        </authorList>
    </citation>
    <scope>NUCLEOTIDE SEQUENCE [LARGE SCALE GENOMIC DNA]</scope>
    <source>
        <strain evidence="5 7">DSM 2895</strain>
    </source>
</reference>
<dbReference type="GO" id="GO:0003700">
    <property type="term" value="F:DNA-binding transcription factor activity"/>
    <property type="evidence" value="ECO:0007669"/>
    <property type="project" value="InterPro"/>
</dbReference>
<dbReference type="PANTHER" id="PTHR43537">
    <property type="entry name" value="TRANSCRIPTIONAL REGULATOR, GNTR FAMILY"/>
    <property type="match status" value="1"/>
</dbReference>
<evidence type="ECO:0000256" key="1">
    <source>
        <dbReference type="ARBA" id="ARBA00023015"/>
    </source>
</evidence>
<dbReference type="STRING" id="47500.AF333_19495"/>
<evidence type="ECO:0000259" key="4">
    <source>
        <dbReference type="PROSITE" id="PS50949"/>
    </source>
</evidence>
<reference evidence="6 8" key="2">
    <citation type="submission" date="2016-10" db="EMBL/GenBank/DDBJ databases">
        <authorList>
            <person name="de Groot N.N."/>
        </authorList>
    </citation>
    <scope>NUCLEOTIDE SEQUENCE [LARGE SCALE GENOMIC DNA]</scope>
    <source>
        <strain evidence="6 8">DSM 2895</strain>
    </source>
</reference>
<evidence type="ECO:0000313" key="7">
    <source>
        <dbReference type="Proteomes" id="UP000037269"/>
    </source>
</evidence>
<dbReference type="InterPro" id="IPR008920">
    <property type="entry name" value="TF_FadR/GntR_C"/>
</dbReference>
<name>A0A0D1VEM2_ANEMI</name>
<dbReference type="PANTHER" id="PTHR43537:SF24">
    <property type="entry name" value="GLUCONATE OPERON TRANSCRIPTIONAL REPRESSOR"/>
    <property type="match status" value="1"/>
</dbReference>
<evidence type="ECO:0000256" key="2">
    <source>
        <dbReference type="ARBA" id="ARBA00023125"/>
    </source>
</evidence>
<feature type="domain" description="HTH gntR-type" evidence="4">
    <location>
        <begin position="11"/>
        <end position="78"/>
    </location>
</feature>
<gene>
    <name evidence="5" type="ORF">AF333_19495</name>
    <name evidence="6" type="ORF">SAMN04487909_110132</name>
</gene>
<dbReference type="EMBL" id="FNED01000010">
    <property type="protein sequence ID" value="SDJ01559.1"/>
    <property type="molecule type" value="Genomic_DNA"/>
</dbReference>
<dbReference type="PATRIC" id="fig|47500.8.peg.5009"/>
<dbReference type="InterPro" id="IPR036388">
    <property type="entry name" value="WH-like_DNA-bd_sf"/>
</dbReference>
<keyword evidence="7" id="KW-1185">Reference proteome</keyword>
<dbReference type="InterPro" id="IPR036390">
    <property type="entry name" value="WH_DNA-bd_sf"/>
</dbReference>
<organism evidence="5 7">
    <name type="scientific">Aneurinibacillus migulanus</name>
    <name type="common">Bacillus migulanus</name>
    <dbReference type="NCBI Taxonomy" id="47500"/>
    <lineage>
        <taxon>Bacteria</taxon>
        <taxon>Bacillati</taxon>
        <taxon>Bacillota</taxon>
        <taxon>Bacilli</taxon>
        <taxon>Bacillales</taxon>
        <taxon>Paenibacillaceae</taxon>
        <taxon>Aneurinibacillus group</taxon>
        <taxon>Aneurinibacillus</taxon>
    </lineage>
</organism>
<dbReference type="InterPro" id="IPR011711">
    <property type="entry name" value="GntR_C"/>
</dbReference>
<dbReference type="SMART" id="SM00345">
    <property type="entry name" value="HTH_GNTR"/>
    <property type="match status" value="1"/>
</dbReference>
<dbReference type="PROSITE" id="PS50949">
    <property type="entry name" value="HTH_GNTR"/>
    <property type="match status" value="1"/>
</dbReference>
<evidence type="ECO:0000313" key="6">
    <source>
        <dbReference type="EMBL" id="SDJ01559.1"/>
    </source>
</evidence>
<dbReference type="SUPFAM" id="SSF46785">
    <property type="entry name" value="Winged helix' DNA-binding domain"/>
    <property type="match status" value="1"/>
</dbReference>